<dbReference type="AlphaFoldDB" id="A0A2M8LH46"/>
<evidence type="ECO:0000313" key="2">
    <source>
        <dbReference type="EMBL" id="PJE76767.1"/>
    </source>
</evidence>
<name>A0A2M8LH46_9BACT</name>
<feature type="compositionally biased region" description="Basic and acidic residues" evidence="1">
    <location>
        <begin position="109"/>
        <end position="129"/>
    </location>
</feature>
<organism evidence="2 3">
    <name type="scientific">Candidatus Uhrbacteria bacterium CG10_big_fil_rev_8_21_14_0_10_48_16</name>
    <dbReference type="NCBI Taxonomy" id="1975038"/>
    <lineage>
        <taxon>Bacteria</taxon>
        <taxon>Candidatus Uhriibacteriota</taxon>
    </lineage>
</organism>
<evidence type="ECO:0000256" key="1">
    <source>
        <dbReference type="SAM" id="MobiDB-lite"/>
    </source>
</evidence>
<comment type="caution">
    <text evidence="2">The sequence shown here is derived from an EMBL/GenBank/DDBJ whole genome shotgun (WGS) entry which is preliminary data.</text>
</comment>
<gene>
    <name evidence="2" type="ORF">COV05_02795</name>
</gene>
<dbReference type="Proteomes" id="UP000231436">
    <property type="component" value="Unassembled WGS sequence"/>
</dbReference>
<feature type="region of interest" description="Disordered" evidence="1">
    <location>
        <begin position="1"/>
        <end position="36"/>
    </location>
</feature>
<dbReference type="EMBL" id="PFEU01000013">
    <property type="protein sequence ID" value="PJE76767.1"/>
    <property type="molecule type" value="Genomic_DNA"/>
</dbReference>
<proteinExistence type="predicted"/>
<feature type="region of interest" description="Disordered" evidence="1">
    <location>
        <begin position="106"/>
        <end position="129"/>
    </location>
</feature>
<protein>
    <submittedName>
        <fullName evidence="2">Uncharacterized protein</fullName>
    </submittedName>
</protein>
<feature type="compositionally biased region" description="Basic and acidic residues" evidence="1">
    <location>
        <begin position="23"/>
        <end position="36"/>
    </location>
</feature>
<evidence type="ECO:0000313" key="3">
    <source>
        <dbReference type="Proteomes" id="UP000231436"/>
    </source>
</evidence>
<accession>A0A2M8LH46</accession>
<reference evidence="3" key="1">
    <citation type="submission" date="2017-09" db="EMBL/GenBank/DDBJ databases">
        <title>Depth-based differentiation of microbial function through sediment-hosted aquifers and enrichment of novel symbionts in the deep terrestrial subsurface.</title>
        <authorList>
            <person name="Probst A.J."/>
            <person name="Ladd B."/>
            <person name="Jarett J.K."/>
            <person name="Geller-Mcgrath D.E."/>
            <person name="Sieber C.M.K."/>
            <person name="Emerson J.B."/>
            <person name="Anantharaman K."/>
            <person name="Thomas B.C."/>
            <person name="Malmstrom R."/>
            <person name="Stieglmeier M."/>
            <person name="Klingl A."/>
            <person name="Woyke T."/>
            <person name="Ryan C.M."/>
            <person name="Banfield J.F."/>
        </authorList>
    </citation>
    <scope>NUCLEOTIDE SEQUENCE [LARGE SCALE GENOMIC DNA]</scope>
</reference>
<sequence>MFRFFGRGPEGPSHETVPTQPKKSVESSKEGKKSNEEIMVDAIAENMWDLGMTAGMEGTPEERKAVAREMAEEALSLAPAKYKTLPTQELQTNKSFLVAEAIRLYTDAESEREKREEGVDENDHAEAAK</sequence>